<dbReference type="SUPFAM" id="SSF103256">
    <property type="entry name" value="Hypothetical protein TM0160"/>
    <property type="match status" value="1"/>
</dbReference>
<dbReference type="InterPro" id="IPR003729">
    <property type="entry name" value="Bi_nuclease_dom"/>
</dbReference>
<evidence type="ECO:0000259" key="1">
    <source>
        <dbReference type="PROSITE" id="PS51658"/>
    </source>
</evidence>
<accession>A0A7J2TKL6</accession>
<sequence length="146" mass="16502">MVLVAEVYGVFIARTEFSISPVVVLRAEDGRILPIYIGYAEAASIYSALNRFTPPRPMTHDLLVDIISKLDAKVEKVIIDDLVDNTFYARIIVRKNDKEIEIDARPSDSIAIALRVFCPIYVDPRILDEAGRDDIPPNFRDFSEFA</sequence>
<dbReference type="PANTHER" id="PTHR15160:SF1">
    <property type="entry name" value="VON HIPPEL-LINDAU DISEASE TUMOR SUPPRESSOR"/>
    <property type="match status" value="1"/>
</dbReference>
<evidence type="ECO:0000313" key="2">
    <source>
        <dbReference type="EMBL" id="HEH35908.1"/>
    </source>
</evidence>
<dbReference type="Gene3D" id="3.10.690.10">
    <property type="entry name" value="Bifunctional nuclease domain"/>
    <property type="match status" value="1"/>
</dbReference>
<dbReference type="AlphaFoldDB" id="A0A7J2TKL6"/>
<dbReference type="InterPro" id="IPR036104">
    <property type="entry name" value="BFN_sf"/>
</dbReference>
<protein>
    <submittedName>
        <fullName evidence="2">Bifunctional nuclease family protein</fullName>
    </submittedName>
</protein>
<dbReference type="GO" id="GO:0004518">
    <property type="term" value="F:nuclease activity"/>
    <property type="evidence" value="ECO:0007669"/>
    <property type="project" value="InterPro"/>
</dbReference>
<proteinExistence type="predicted"/>
<reference evidence="2" key="1">
    <citation type="journal article" date="2020" name="mSystems">
        <title>Genome- and Community-Level Interaction Insights into Carbon Utilization and Element Cycling Functions of Hydrothermarchaeota in Hydrothermal Sediment.</title>
        <authorList>
            <person name="Zhou Z."/>
            <person name="Liu Y."/>
            <person name="Xu W."/>
            <person name="Pan J."/>
            <person name="Luo Z.H."/>
            <person name="Li M."/>
        </authorList>
    </citation>
    <scope>NUCLEOTIDE SEQUENCE [LARGE SCALE GENOMIC DNA]</scope>
    <source>
        <strain evidence="2">SpSt-26</strain>
    </source>
</reference>
<feature type="domain" description="BFN" evidence="1">
    <location>
        <begin position="2"/>
        <end position="134"/>
    </location>
</feature>
<dbReference type="EMBL" id="DSLA01000112">
    <property type="protein sequence ID" value="HEH35908.1"/>
    <property type="molecule type" value="Genomic_DNA"/>
</dbReference>
<organism evidence="2">
    <name type="scientific">Archaeoglobus fulgidus</name>
    <dbReference type="NCBI Taxonomy" id="2234"/>
    <lineage>
        <taxon>Archaea</taxon>
        <taxon>Methanobacteriati</taxon>
        <taxon>Methanobacteriota</taxon>
        <taxon>Archaeoglobi</taxon>
        <taxon>Archaeoglobales</taxon>
        <taxon>Archaeoglobaceae</taxon>
        <taxon>Archaeoglobus</taxon>
    </lineage>
</organism>
<dbReference type="Pfam" id="PF02577">
    <property type="entry name" value="BFN_dom"/>
    <property type="match status" value="1"/>
</dbReference>
<name>A0A7J2TKL6_ARCFL</name>
<dbReference type="PANTHER" id="PTHR15160">
    <property type="entry name" value="VON HIPPEL-LINDAU PROTEIN"/>
    <property type="match status" value="1"/>
</dbReference>
<gene>
    <name evidence="2" type="ORF">ENP88_07220</name>
</gene>
<comment type="caution">
    <text evidence="2">The sequence shown here is derived from an EMBL/GenBank/DDBJ whole genome shotgun (WGS) entry which is preliminary data.</text>
</comment>
<dbReference type="PROSITE" id="PS51658">
    <property type="entry name" value="BFN"/>
    <property type="match status" value="1"/>
</dbReference>